<organism evidence="4 5">
    <name type="scientific">Brevibacterium salitolerans</name>
    <dbReference type="NCBI Taxonomy" id="1403566"/>
    <lineage>
        <taxon>Bacteria</taxon>
        <taxon>Bacillati</taxon>
        <taxon>Actinomycetota</taxon>
        <taxon>Actinomycetes</taxon>
        <taxon>Micrococcales</taxon>
        <taxon>Brevibacteriaceae</taxon>
        <taxon>Brevibacterium</taxon>
    </lineage>
</organism>
<dbReference type="Gene3D" id="3.60.40.10">
    <property type="entry name" value="PPM-type phosphatase domain"/>
    <property type="match status" value="1"/>
</dbReference>
<dbReference type="CDD" id="cd00143">
    <property type="entry name" value="PP2Cc"/>
    <property type="match status" value="1"/>
</dbReference>
<gene>
    <name evidence="4" type="ORF">GCM10009823_14980</name>
</gene>
<keyword evidence="2" id="KW-1133">Transmembrane helix</keyword>
<proteinExistence type="predicted"/>
<evidence type="ECO:0000313" key="4">
    <source>
        <dbReference type="EMBL" id="GAA2095413.1"/>
    </source>
</evidence>
<dbReference type="Proteomes" id="UP001500984">
    <property type="component" value="Unassembled WGS sequence"/>
</dbReference>
<feature type="region of interest" description="Disordered" evidence="1">
    <location>
        <begin position="366"/>
        <end position="418"/>
    </location>
</feature>
<feature type="compositionally biased region" description="Acidic residues" evidence="1">
    <location>
        <begin position="402"/>
        <end position="411"/>
    </location>
</feature>
<reference evidence="5" key="1">
    <citation type="journal article" date="2019" name="Int. J. Syst. Evol. Microbiol.">
        <title>The Global Catalogue of Microorganisms (GCM) 10K type strain sequencing project: providing services to taxonomists for standard genome sequencing and annotation.</title>
        <authorList>
            <consortium name="The Broad Institute Genomics Platform"/>
            <consortium name="The Broad Institute Genome Sequencing Center for Infectious Disease"/>
            <person name="Wu L."/>
            <person name="Ma J."/>
        </authorList>
    </citation>
    <scope>NUCLEOTIDE SEQUENCE [LARGE SCALE GENOMIC DNA]</scope>
    <source>
        <strain evidence="5">JCM 15900</strain>
    </source>
</reference>
<dbReference type="PANTHER" id="PTHR13832:SF827">
    <property type="entry name" value="PROTEIN PHOSPHATASE 1L"/>
    <property type="match status" value="1"/>
</dbReference>
<comment type="caution">
    <text evidence="4">The sequence shown here is derived from an EMBL/GenBank/DDBJ whole genome shotgun (WGS) entry which is preliminary data.</text>
</comment>
<evidence type="ECO:0000256" key="2">
    <source>
        <dbReference type="SAM" id="Phobius"/>
    </source>
</evidence>
<evidence type="ECO:0000313" key="5">
    <source>
        <dbReference type="Proteomes" id="UP001500984"/>
    </source>
</evidence>
<dbReference type="SMART" id="SM00332">
    <property type="entry name" value="PP2Cc"/>
    <property type="match status" value="1"/>
</dbReference>
<dbReference type="EMBL" id="BAAAPZ010000004">
    <property type="protein sequence ID" value="GAA2095413.1"/>
    <property type="molecule type" value="Genomic_DNA"/>
</dbReference>
<feature type="compositionally biased region" description="Low complexity" evidence="1">
    <location>
        <begin position="367"/>
        <end position="387"/>
    </location>
</feature>
<accession>A0ABP5I7E3</accession>
<protein>
    <recommendedName>
        <fullName evidence="3">PPM-type phosphatase domain-containing protein</fullName>
    </recommendedName>
</protein>
<keyword evidence="2" id="KW-0472">Membrane</keyword>
<dbReference type="InterPro" id="IPR001932">
    <property type="entry name" value="PPM-type_phosphatase-like_dom"/>
</dbReference>
<name>A0ABP5I7E3_9MICO</name>
<dbReference type="InterPro" id="IPR036457">
    <property type="entry name" value="PPM-type-like_dom_sf"/>
</dbReference>
<dbReference type="InterPro" id="IPR015655">
    <property type="entry name" value="PP2C"/>
</dbReference>
<feature type="region of interest" description="Disordered" evidence="1">
    <location>
        <begin position="518"/>
        <end position="579"/>
    </location>
</feature>
<dbReference type="PROSITE" id="PS51746">
    <property type="entry name" value="PPM_2"/>
    <property type="match status" value="1"/>
</dbReference>
<evidence type="ECO:0000259" key="3">
    <source>
        <dbReference type="PROSITE" id="PS51746"/>
    </source>
</evidence>
<feature type="transmembrane region" description="Helical" evidence="2">
    <location>
        <begin position="420"/>
        <end position="441"/>
    </location>
</feature>
<feature type="compositionally biased region" description="Polar residues" evidence="1">
    <location>
        <begin position="559"/>
        <end position="569"/>
    </location>
</feature>
<feature type="domain" description="PPM-type phosphatase" evidence="3">
    <location>
        <begin position="13"/>
        <end position="245"/>
    </location>
</feature>
<evidence type="ECO:0000256" key="1">
    <source>
        <dbReference type="SAM" id="MobiDB-lite"/>
    </source>
</evidence>
<keyword evidence="5" id="KW-1185">Reference proteome</keyword>
<sequence length="579" mass="59912">MSGASGPRPPVFRFAARSDTGLVRKNNQDSGYAGAHFLLIADGMGGHAGGDVASAITVSRLTFLDEPDAPADDLETLRNAVLAANEQIIRAVQERPELAGMGTTVSALLQSGDRLALAHIGDSRGFVMHKGELKQVTHDHTFVQMLVDEGRISPEEAETHPQRSVVMRVLGDVGAAPELDLSFHEAIPGDRWMLCSDGLTGFASLEDIHEALATIEDPGECCEKLISLALAGGGADNVTVVVGDVLDPAADVDIDDFGEAVGSVRINPAYALLGSTGPEESDVDTGQYDVILDSTHDVPTAEVPIEDVATQPLDAHHITAGSAAAGASPEGSVTAAGVPEDLPAAADAGTAEDTEAGEASTRELAPAAGAAGDETADAGTDSAGTATESRRSRRRRRRSADPDDDLADWGEEPPRPRRRWGGAVITLVVVLAVAAAAFAGWRYVQSQYYVTENEGHVAVYQGLPQTLGPIELSSLEEDTEVSVSSLSTFSQQRLTATIPANSRDAALAVVDTFRAEAERNALSSDGQASEAESEDPAPSPSPTESPGGDVSGGVADESGSGTRGASSAISPVEDEGATR</sequence>
<dbReference type="SUPFAM" id="SSF81606">
    <property type="entry name" value="PP2C-like"/>
    <property type="match status" value="1"/>
</dbReference>
<dbReference type="Pfam" id="PF13672">
    <property type="entry name" value="PP2C_2"/>
    <property type="match status" value="1"/>
</dbReference>
<dbReference type="RefSeq" id="WP_291796586.1">
    <property type="nucleotide sequence ID" value="NZ_BAAAPZ010000004.1"/>
</dbReference>
<keyword evidence="2" id="KW-0812">Transmembrane</keyword>
<dbReference type="SMART" id="SM00331">
    <property type="entry name" value="PP2C_SIG"/>
    <property type="match status" value="1"/>
</dbReference>
<dbReference type="PANTHER" id="PTHR13832">
    <property type="entry name" value="PROTEIN PHOSPHATASE 2C"/>
    <property type="match status" value="1"/>
</dbReference>